<feature type="transmembrane region" description="Helical" evidence="15">
    <location>
        <begin position="12"/>
        <end position="36"/>
    </location>
</feature>
<evidence type="ECO:0000256" key="13">
    <source>
        <dbReference type="ARBA" id="ARBA00023136"/>
    </source>
</evidence>
<evidence type="ECO:0000256" key="8">
    <source>
        <dbReference type="ARBA" id="ARBA00022692"/>
    </source>
</evidence>
<keyword evidence="10" id="KW-0256">Endoplasmic reticulum</keyword>
<name>A0AAJ6QT32_9ACAR</name>
<dbReference type="GO" id="GO:0006071">
    <property type="term" value="P:glycerol metabolic process"/>
    <property type="evidence" value="ECO:0007669"/>
    <property type="project" value="UniProtKB-KW"/>
</dbReference>
<dbReference type="GeneID" id="100906015"/>
<keyword evidence="7" id="KW-0808">Transferase</keyword>
<keyword evidence="9" id="KW-0319">Glycerol metabolism</keyword>
<evidence type="ECO:0000313" key="16">
    <source>
        <dbReference type="Proteomes" id="UP000694867"/>
    </source>
</evidence>
<evidence type="ECO:0000256" key="9">
    <source>
        <dbReference type="ARBA" id="ARBA00022798"/>
    </source>
</evidence>
<dbReference type="PANTHER" id="PTHR12317:SF0">
    <property type="entry name" value="ACYLTRANSFERASE"/>
    <property type="match status" value="1"/>
</dbReference>
<protein>
    <recommendedName>
        <fullName evidence="5">diacylglycerol O-acyltransferase</fullName>
        <ecNumber evidence="5">2.3.1.20</ecNumber>
    </recommendedName>
</protein>
<dbReference type="PANTHER" id="PTHR12317">
    <property type="entry name" value="DIACYLGLYCEROL O-ACYLTRANSFERASE"/>
    <property type="match status" value="1"/>
</dbReference>
<comment type="pathway">
    <text evidence="3">Lipid metabolism.</text>
</comment>
<dbReference type="GO" id="GO:0005789">
    <property type="term" value="C:endoplasmic reticulum membrane"/>
    <property type="evidence" value="ECO:0007669"/>
    <property type="project" value="UniProtKB-SubCell"/>
</dbReference>
<evidence type="ECO:0000256" key="2">
    <source>
        <dbReference type="ARBA" id="ARBA00004771"/>
    </source>
</evidence>
<keyword evidence="14" id="KW-0012">Acyltransferase</keyword>
<evidence type="ECO:0000256" key="6">
    <source>
        <dbReference type="ARBA" id="ARBA00022516"/>
    </source>
</evidence>
<gene>
    <name evidence="17" type="primary">LOC100906015</name>
</gene>
<keyword evidence="6" id="KW-0444">Lipid biosynthesis</keyword>
<evidence type="ECO:0000256" key="4">
    <source>
        <dbReference type="ARBA" id="ARBA00005420"/>
    </source>
</evidence>
<dbReference type="RefSeq" id="XP_003742956.1">
    <property type="nucleotide sequence ID" value="XM_003742908.1"/>
</dbReference>
<evidence type="ECO:0000256" key="5">
    <source>
        <dbReference type="ARBA" id="ARBA00013244"/>
    </source>
</evidence>
<dbReference type="GO" id="GO:0004144">
    <property type="term" value="F:diacylglycerol O-acyltransferase activity"/>
    <property type="evidence" value="ECO:0007669"/>
    <property type="project" value="UniProtKB-EC"/>
</dbReference>
<keyword evidence="11 15" id="KW-1133">Transmembrane helix</keyword>
<evidence type="ECO:0000256" key="3">
    <source>
        <dbReference type="ARBA" id="ARBA00005189"/>
    </source>
</evidence>
<evidence type="ECO:0000256" key="11">
    <source>
        <dbReference type="ARBA" id="ARBA00022989"/>
    </source>
</evidence>
<evidence type="ECO:0000256" key="15">
    <source>
        <dbReference type="SAM" id="Phobius"/>
    </source>
</evidence>
<evidence type="ECO:0000313" key="17">
    <source>
        <dbReference type="RefSeq" id="XP_003742956.1"/>
    </source>
</evidence>
<dbReference type="CDD" id="cd07987">
    <property type="entry name" value="LPLAT_MGAT-like"/>
    <property type="match status" value="1"/>
</dbReference>
<organism evidence="16 17">
    <name type="scientific">Galendromus occidentalis</name>
    <name type="common">western predatory mite</name>
    <dbReference type="NCBI Taxonomy" id="34638"/>
    <lineage>
        <taxon>Eukaryota</taxon>
        <taxon>Metazoa</taxon>
        <taxon>Ecdysozoa</taxon>
        <taxon>Arthropoda</taxon>
        <taxon>Chelicerata</taxon>
        <taxon>Arachnida</taxon>
        <taxon>Acari</taxon>
        <taxon>Parasitiformes</taxon>
        <taxon>Mesostigmata</taxon>
        <taxon>Gamasina</taxon>
        <taxon>Phytoseioidea</taxon>
        <taxon>Phytoseiidae</taxon>
        <taxon>Typhlodrominae</taxon>
        <taxon>Galendromus</taxon>
    </lineage>
</organism>
<evidence type="ECO:0000256" key="1">
    <source>
        <dbReference type="ARBA" id="ARBA00004477"/>
    </source>
</evidence>
<comment type="similarity">
    <text evidence="4">Belongs to the diacylglycerol acyltransferase family.</text>
</comment>
<dbReference type="AlphaFoldDB" id="A0AAJ6QT32"/>
<comment type="subcellular location">
    <subcellularLocation>
        <location evidence="1">Endoplasmic reticulum membrane</location>
        <topology evidence="1">Multi-pass membrane protein</topology>
    </subcellularLocation>
</comment>
<keyword evidence="8 15" id="KW-0812">Transmembrane</keyword>
<dbReference type="InterPro" id="IPR007130">
    <property type="entry name" value="DAGAT"/>
</dbReference>
<evidence type="ECO:0000256" key="10">
    <source>
        <dbReference type="ARBA" id="ARBA00022824"/>
    </source>
</evidence>
<dbReference type="Pfam" id="PF03982">
    <property type="entry name" value="DAGAT"/>
    <property type="match status" value="1"/>
</dbReference>
<reference evidence="17" key="1">
    <citation type="submission" date="2025-08" db="UniProtKB">
        <authorList>
            <consortium name="RefSeq"/>
        </authorList>
    </citation>
    <scope>IDENTIFICATION</scope>
</reference>
<dbReference type="Proteomes" id="UP000694867">
    <property type="component" value="Unplaced"/>
</dbReference>
<accession>A0AAJ6QT32</accession>
<comment type="pathway">
    <text evidence="2">Glycerolipid metabolism; triacylglycerol biosynthesis.</text>
</comment>
<evidence type="ECO:0000256" key="12">
    <source>
        <dbReference type="ARBA" id="ARBA00023098"/>
    </source>
</evidence>
<evidence type="ECO:0000256" key="14">
    <source>
        <dbReference type="ARBA" id="ARBA00023315"/>
    </source>
</evidence>
<dbReference type="KEGG" id="goe:100906015"/>
<keyword evidence="13 15" id="KW-0472">Membrane</keyword>
<keyword evidence="12" id="KW-0443">Lipid metabolism</keyword>
<keyword evidence="16" id="KW-1185">Reference proteome</keyword>
<dbReference type="GO" id="GO:0019432">
    <property type="term" value="P:triglyceride biosynthetic process"/>
    <property type="evidence" value="ECO:0007669"/>
    <property type="project" value="TreeGrafter"/>
</dbReference>
<sequence length="280" mass="31820">MYVYFVSGITGYYVLIYSLWTRFWFLTLAYVLWVIYDNLSLPRVHRYDPKKTYICGYHPHGVMPNGAVLGVLSNGLNIDQKLPGIKASLCSLGLIHWSPIMREVGLLLGCVNVDRATIRHLLKRPGRMLLIAIGGAAESLEVENSRYRLILRHRKGFVREAIISGSCLVPIFSFGENDGLPIVKTAPGSFGRKCQDFCKFWTRATIPLIKGRSVFGVPIPIFPFRKPVNIVFGPPIEVAQDPSPRNEQVDELHGRYMEELHRLFEANKDRFEPQATLEFI</sequence>
<proteinExistence type="inferred from homology"/>
<evidence type="ECO:0000256" key="7">
    <source>
        <dbReference type="ARBA" id="ARBA00022679"/>
    </source>
</evidence>
<dbReference type="EC" id="2.3.1.20" evidence="5"/>